<sequence length="77" mass="7639">MADAVAAGEEGRVEAAGFVEGRFGASARQREGALPAADGDGAQVAVEQGSGQAGLAAGGDRRGRAVGFVRDGGPPWW</sequence>
<comment type="caution">
    <text evidence="2">The sequence shown here is derived from an EMBL/GenBank/DDBJ whole genome shotgun (WGS) entry which is preliminary data.</text>
</comment>
<accession>A0A7W0IC88</accession>
<gene>
    <name evidence="2" type="ORF">H1D24_31815</name>
</gene>
<reference evidence="2 3" key="1">
    <citation type="submission" date="2020-07" db="EMBL/GenBank/DDBJ databases">
        <title>Streptomyces isolated from Indian soil.</title>
        <authorList>
            <person name="Mandal S."/>
            <person name="Maiti P.K."/>
        </authorList>
    </citation>
    <scope>NUCLEOTIDE SEQUENCE [LARGE SCALE GENOMIC DNA]</scope>
    <source>
        <strain evidence="2 3">PSKA28</strain>
    </source>
</reference>
<name>A0A7W0IC88_9ACTN</name>
<dbReference type="Proteomes" id="UP000545761">
    <property type="component" value="Unassembled WGS sequence"/>
</dbReference>
<evidence type="ECO:0000313" key="2">
    <source>
        <dbReference type="EMBL" id="MBA2950253.1"/>
    </source>
</evidence>
<evidence type="ECO:0000313" key="3">
    <source>
        <dbReference type="Proteomes" id="UP000545761"/>
    </source>
</evidence>
<dbReference type="EMBL" id="JACEHE010000026">
    <property type="protein sequence ID" value="MBA2950253.1"/>
    <property type="molecule type" value="Genomic_DNA"/>
</dbReference>
<dbReference type="AlphaFoldDB" id="A0A7W0IC88"/>
<proteinExistence type="predicted"/>
<feature type="compositionally biased region" description="Low complexity" evidence="1">
    <location>
        <begin position="65"/>
        <end position="77"/>
    </location>
</feature>
<feature type="region of interest" description="Disordered" evidence="1">
    <location>
        <begin position="53"/>
        <end position="77"/>
    </location>
</feature>
<evidence type="ECO:0000256" key="1">
    <source>
        <dbReference type="SAM" id="MobiDB-lite"/>
    </source>
</evidence>
<dbReference type="RefSeq" id="WP_181661184.1">
    <property type="nucleotide sequence ID" value="NZ_JACEHE010000026.1"/>
</dbReference>
<organism evidence="2 3">
    <name type="scientific">Streptomyces himalayensis subsp. himalayensis</name>
    <dbReference type="NCBI Taxonomy" id="2756131"/>
    <lineage>
        <taxon>Bacteria</taxon>
        <taxon>Bacillati</taxon>
        <taxon>Actinomycetota</taxon>
        <taxon>Actinomycetes</taxon>
        <taxon>Kitasatosporales</taxon>
        <taxon>Streptomycetaceae</taxon>
        <taxon>Streptomyces</taxon>
        <taxon>Streptomyces himalayensis</taxon>
    </lineage>
</organism>
<protein>
    <submittedName>
        <fullName evidence="2">Uncharacterized protein</fullName>
    </submittedName>
</protein>